<dbReference type="CDD" id="cd16145">
    <property type="entry name" value="ARS_like"/>
    <property type="match status" value="1"/>
</dbReference>
<keyword evidence="5" id="KW-1185">Reference proteome</keyword>
<dbReference type="PANTHER" id="PTHR42693">
    <property type="entry name" value="ARYLSULFATASE FAMILY MEMBER"/>
    <property type="match status" value="1"/>
</dbReference>
<dbReference type="Pfam" id="PF00884">
    <property type="entry name" value="Sulfatase"/>
    <property type="match status" value="1"/>
</dbReference>
<evidence type="ECO:0000256" key="2">
    <source>
        <dbReference type="ARBA" id="ARBA00022801"/>
    </source>
</evidence>
<keyword evidence="2" id="KW-0378">Hydrolase</keyword>
<organism evidence="4 5">
    <name type="scientific">Pontiella desulfatans</name>
    <dbReference type="NCBI Taxonomy" id="2750659"/>
    <lineage>
        <taxon>Bacteria</taxon>
        <taxon>Pseudomonadati</taxon>
        <taxon>Kiritimatiellota</taxon>
        <taxon>Kiritimatiellia</taxon>
        <taxon>Kiritimatiellales</taxon>
        <taxon>Pontiellaceae</taxon>
        <taxon>Pontiella</taxon>
    </lineage>
</organism>
<dbReference type="InterPro" id="IPR000917">
    <property type="entry name" value="Sulfatase_N"/>
</dbReference>
<evidence type="ECO:0000313" key="5">
    <source>
        <dbReference type="Proteomes" id="UP000366872"/>
    </source>
</evidence>
<dbReference type="RefSeq" id="WP_222847051.1">
    <property type="nucleotide sequence ID" value="NZ_CAAHFG010000001.1"/>
</dbReference>
<protein>
    <submittedName>
        <fullName evidence="4">Arylsulfatase</fullName>
    </submittedName>
</protein>
<evidence type="ECO:0000313" key="4">
    <source>
        <dbReference type="EMBL" id="VGO12345.1"/>
    </source>
</evidence>
<dbReference type="Gene3D" id="3.30.1120.10">
    <property type="match status" value="1"/>
</dbReference>
<dbReference type="InterPro" id="IPR050738">
    <property type="entry name" value="Sulfatase"/>
</dbReference>
<dbReference type="SUPFAM" id="SSF53649">
    <property type="entry name" value="Alkaline phosphatase-like"/>
    <property type="match status" value="1"/>
</dbReference>
<dbReference type="InterPro" id="IPR017850">
    <property type="entry name" value="Alkaline_phosphatase_core_sf"/>
</dbReference>
<dbReference type="Proteomes" id="UP000366872">
    <property type="component" value="Unassembled WGS sequence"/>
</dbReference>
<dbReference type="AlphaFoldDB" id="A0A6C2TXJ1"/>
<dbReference type="Gene3D" id="3.40.720.10">
    <property type="entry name" value="Alkaline Phosphatase, subunit A"/>
    <property type="match status" value="1"/>
</dbReference>
<comment type="similarity">
    <text evidence="1">Belongs to the sulfatase family.</text>
</comment>
<name>A0A6C2TXJ1_PONDE</name>
<sequence>MIRLHANRLSPFPKTECERDLLSQMSVFIQMPRLVLCVFFAIAAAVPLAEAKPNIVFILADDLGYGDLGCYGQTKIRTPNIDQLAAEGMRFTDHYSGQTVCTPSRASLMLGQHMGRCRIKGNGGQQLKENDTTIAQLMQRAGYRTGMIGKWGLDGAPNHSGSPNNKGFDHWFGFHSQGMAHFFYPEFLWRNTTKVEYPENVDVRENGYYKKGKGKHAHNLFASEAEWFIRDNKDRPFFLYIPFAIPHAELIVPSDDPDLAYYKSLGWTETVKPEGGGGRKGDAGYGTKYHKGYCAQDYPHATYAAMISRMDRSVGRLMALIKELNLDDNTLVIFSSDNGPSGEGGQSLEFFKSQGALRGYKRSIYEGGTRVPLIARWPDKIKAGAISDHQCGFPDVMPTLCELAGTTPSATTTGISYLSELLGKEQARAPYLYYRWGSKEAVRVGKWKLIRPTKNKSPKYELYDLAADPGETKNCAGSMPEFVSRLLPHFNHAVGK</sequence>
<dbReference type="GO" id="GO:0004065">
    <property type="term" value="F:arylsulfatase activity"/>
    <property type="evidence" value="ECO:0007669"/>
    <property type="project" value="TreeGrafter"/>
</dbReference>
<evidence type="ECO:0000256" key="1">
    <source>
        <dbReference type="ARBA" id="ARBA00008779"/>
    </source>
</evidence>
<reference evidence="4 5" key="1">
    <citation type="submission" date="2019-04" db="EMBL/GenBank/DDBJ databases">
        <authorList>
            <person name="Van Vliet M D."/>
        </authorList>
    </citation>
    <scope>NUCLEOTIDE SEQUENCE [LARGE SCALE GENOMIC DNA]</scope>
    <source>
        <strain evidence="4 5">F1</strain>
    </source>
</reference>
<accession>A0A6C2TXJ1</accession>
<evidence type="ECO:0000259" key="3">
    <source>
        <dbReference type="Pfam" id="PF00884"/>
    </source>
</evidence>
<dbReference type="PANTHER" id="PTHR42693:SF53">
    <property type="entry name" value="ENDO-4-O-SULFATASE"/>
    <property type="match status" value="1"/>
</dbReference>
<dbReference type="EMBL" id="CAAHFG010000001">
    <property type="protein sequence ID" value="VGO12345.1"/>
    <property type="molecule type" value="Genomic_DNA"/>
</dbReference>
<gene>
    <name evidence="4" type="primary">atsA_31</name>
    <name evidence="4" type="ORF">PDESU_00897</name>
</gene>
<proteinExistence type="inferred from homology"/>
<feature type="domain" description="Sulfatase N-terminal" evidence="3">
    <location>
        <begin position="53"/>
        <end position="405"/>
    </location>
</feature>